<sequence length="112" mass="12856">MLLVLFAVVLFLPAFEAAANSFLFDPDFACWNIIKEVGDLFCEFYGHNSLIGNYSYECEIECEGKHRLRLPEKVCSVSGEPQALGKHICTKDAEEKLKKWKEDLEKRPRKKA</sequence>
<feature type="chain" id="PRO_5005518174" evidence="1">
    <location>
        <begin position="20"/>
        <end position="112"/>
    </location>
</feature>
<dbReference type="EMBL" id="GADI01002773">
    <property type="protein sequence ID" value="JAA71035.1"/>
    <property type="molecule type" value="mRNA"/>
</dbReference>
<evidence type="ECO:0000313" key="2">
    <source>
        <dbReference type="EMBL" id="JAA71035.1"/>
    </source>
</evidence>
<keyword evidence="1" id="KW-0732">Signal</keyword>
<reference evidence="2" key="1">
    <citation type="submission" date="2012-12" db="EMBL/GenBank/DDBJ databases">
        <title>Identification and characterization of a phenylalanine ammonia-lyase gene family in Isatis indigotica Fort.</title>
        <authorList>
            <person name="Liu Q."/>
            <person name="Chen J."/>
            <person name="Zhou X."/>
            <person name="Di P."/>
            <person name="Xiao Y."/>
            <person name="Xuan H."/>
            <person name="Zhang L."/>
            <person name="Chen W."/>
        </authorList>
    </citation>
    <scope>NUCLEOTIDE SEQUENCE</scope>
    <source>
        <tissue evidence="2">Salivary gland</tissue>
    </source>
</reference>
<organism evidence="2">
    <name type="scientific">Ixodes ricinus</name>
    <name type="common">Common tick</name>
    <name type="synonym">Acarus ricinus</name>
    <dbReference type="NCBI Taxonomy" id="34613"/>
    <lineage>
        <taxon>Eukaryota</taxon>
        <taxon>Metazoa</taxon>
        <taxon>Ecdysozoa</taxon>
        <taxon>Arthropoda</taxon>
        <taxon>Chelicerata</taxon>
        <taxon>Arachnida</taxon>
        <taxon>Acari</taxon>
        <taxon>Parasitiformes</taxon>
        <taxon>Ixodida</taxon>
        <taxon>Ixodoidea</taxon>
        <taxon>Ixodidae</taxon>
        <taxon>Ixodinae</taxon>
        <taxon>Ixodes</taxon>
    </lineage>
</organism>
<feature type="signal peptide" evidence="1">
    <location>
        <begin position="1"/>
        <end position="19"/>
    </location>
</feature>
<protein>
    <submittedName>
        <fullName evidence="2">Putative ixodes 10 kDa peptide protein</fullName>
    </submittedName>
</protein>
<proteinExistence type="evidence at transcript level"/>
<name>A0A0K8RIT4_IXORI</name>
<accession>A0A0K8RIT4</accession>
<evidence type="ECO:0000256" key="1">
    <source>
        <dbReference type="SAM" id="SignalP"/>
    </source>
</evidence>
<dbReference type="AlphaFoldDB" id="A0A0K8RIT4"/>